<dbReference type="InterPro" id="IPR020103">
    <property type="entry name" value="PsdUridine_synth_cat_dom_sf"/>
</dbReference>
<evidence type="ECO:0000313" key="2">
    <source>
        <dbReference type="EMBL" id="ANY86237.1"/>
    </source>
</evidence>
<protein>
    <submittedName>
        <fullName evidence="2">Ribosomal large subunit pseudouridine synthase A</fullName>
    </submittedName>
</protein>
<dbReference type="PANTHER" id="PTHR21600:SF84">
    <property type="entry name" value="PSEUDOURIDINE SYNTHASE RSUA_RLUA-LIKE DOMAIN-CONTAINING PROTEIN"/>
    <property type="match status" value="1"/>
</dbReference>
<dbReference type="EMBL" id="CP016634">
    <property type="protein sequence ID" value="ANY86237.1"/>
    <property type="molecule type" value="Genomic_DNA"/>
</dbReference>
<dbReference type="GO" id="GO:0009982">
    <property type="term" value="F:pseudouridine synthase activity"/>
    <property type="evidence" value="ECO:0007669"/>
    <property type="project" value="InterPro"/>
</dbReference>
<dbReference type="GO" id="GO:0140098">
    <property type="term" value="F:catalytic activity, acting on RNA"/>
    <property type="evidence" value="ECO:0007669"/>
    <property type="project" value="UniProtKB-ARBA"/>
</dbReference>
<reference evidence="2" key="1">
    <citation type="submission" date="2016-07" db="EMBL/GenBank/DDBJ databases">
        <title>New class B carbapenemase carried by novel plasmid in Pseudomonas putida enviromental strain in eastern Amazonia.</title>
        <authorList>
            <person name="Souza C.O."/>
            <person name="Lima K.V."/>
            <person name="Brasiliense D.M."/>
            <person name="Perez-Chaparro P.J."/>
            <person name="Mamizuka E.M."/>
            <person name="Lima M.O."/>
            <person name="Lima L.N."/>
            <person name="McCulloch J.A."/>
        </authorList>
    </citation>
    <scope>NUCLEOTIDE SEQUENCE [LARGE SCALE GENOMIC DNA]</scope>
    <source>
        <strain evidence="2">IEC33019</strain>
    </source>
</reference>
<dbReference type="AlphaFoldDB" id="A0A1B2F253"/>
<dbReference type="PANTHER" id="PTHR21600">
    <property type="entry name" value="MITOCHONDRIAL RNA PSEUDOURIDINE SYNTHASE"/>
    <property type="match status" value="1"/>
</dbReference>
<feature type="domain" description="Pseudouridine synthase RsuA/RluA-like" evidence="1">
    <location>
        <begin position="94"/>
        <end position="241"/>
    </location>
</feature>
<dbReference type="PROSITE" id="PS01129">
    <property type="entry name" value="PSI_RLU"/>
    <property type="match status" value="1"/>
</dbReference>
<dbReference type="SUPFAM" id="SSF55120">
    <property type="entry name" value="Pseudouridine synthase"/>
    <property type="match status" value="1"/>
</dbReference>
<proteinExistence type="predicted"/>
<evidence type="ECO:0000259" key="1">
    <source>
        <dbReference type="Pfam" id="PF00849"/>
    </source>
</evidence>
<dbReference type="GO" id="GO:0003723">
    <property type="term" value="F:RNA binding"/>
    <property type="evidence" value="ECO:0007669"/>
    <property type="project" value="InterPro"/>
</dbReference>
<sequence>MTASFDPAHQQASTVCLPPGSWRTVLDCLCDHFKGIGREQWLDRFARGRVLDAEGQPIAADFPYRRGLRLHYFREVLNEKPIPVQESVLHVDEHLVVADKPHFLPVTPTGEYVEQTLLRRLIRRLDNPHLVPLHRIDRHTAGLVLFSANPQTRSAYQRLFPERRIDKRYQAIAAALPEREFPLVHRSRLVHGEPFFRMHEVDGVENSETLAEVLEKNGELWRYGLSPVTGKTHQLRVHMAALGAGICNDPFYPELSKDEDDYQRPLKLLAHSLRFEDPLTGEMRHFQSQLALDW</sequence>
<dbReference type="Pfam" id="PF00849">
    <property type="entry name" value="PseudoU_synth_2"/>
    <property type="match status" value="1"/>
</dbReference>
<dbReference type="GO" id="GO:0000455">
    <property type="term" value="P:enzyme-directed rRNA pseudouridine synthesis"/>
    <property type="evidence" value="ECO:0007669"/>
    <property type="project" value="TreeGrafter"/>
</dbReference>
<dbReference type="InterPro" id="IPR006145">
    <property type="entry name" value="PsdUridine_synth_RsuA/RluA"/>
</dbReference>
<dbReference type="InterPro" id="IPR006224">
    <property type="entry name" value="PsdUridine_synth_RluA-like_CS"/>
</dbReference>
<name>A0A1B2F253_PSEPU</name>
<organism evidence="2">
    <name type="scientific">Pseudomonas putida</name>
    <name type="common">Arthrobacter siderocapsulatus</name>
    <dbReference type="NCBI Taxonomy" id="303"/>
    <lineage>
        <taxon>Bacteria</taxon>
        <taxon>Pseudomonadati</taxon>
        <taxon>Pseudomonadota</taxon>
        <taxon>Gammaproteobacteria</taxon>
        <taxon>Pseudomonadales</taxon>
        <taxon>Pseudomonadaceae</taxon>
        <taxon>Pseudomonas</taxon>
    </lineage>
</organism>
<accession>A0A1B2F253</accession>
<dbReference type="RefSeq" id="WP_070093494.1">
    <property type="nucleotide sequence ID" value="NZ_CP016634.1"/>
</dbReference>
<gene>
    <name evidence="2" type="primary">rluA_2</name>
    <name evidence="2" type="ORF">IEC33019_0653</name>
</gene>
<dbReference type="InterPro" id="IPR050188">
    <property type="entry name" value="RluA_PseudoU_synthase"/>
</dbReference>
<dbReference type="Gene3D" id="3.30.2350.10">
    <property type="entry name" value="Pseudouridine synthase"/>
    <property type="match status" value="1"/>
</dbReference>